<reference evidence="9 10" key="1">
    <citation type="journal article" date="2019" name="Sci. Rep.">
        <title>Orb-weaving spider Araneus ventricosus genome elucidates the spidroin gene catalogue.</title>
        <authorList>
            <person name="Kono N."/>
            <person name="Nakamura H."/>
            <person name="Ohtoshi R."/>
            <person name="Moran D.A.P."/>
            <person name="Shinohara A."/>
            <person name="Yoshida Y."/>
            <person name="Fujiwara M."/>
            <person name="Mori M."/>
            <person name="Tomita M."/>
            <person name="Arakawa K."/>
        </authorList>
    </citation>
    <scope>NUCLEOTIDE SEQUENCE [LARGE SCALE GENOMIC DNA]</scope>
</reference>
<evidence type="ECO:0000259" key="8">
    <source>
        <dbReference type="Pfam" id="PF17921"/>
    </source>
</evidence>
<evidence type="ECO:0000313" key="10">
    <source>
        <dbReference type="Proteomes" id="UP000499080"/>
    </source>
</evidence>
<dbReference type="Proteomes" id="UP000499080">
    <property type="component" value="Unassembled WGS sequence"/>
</dbReference>
<evidence type="ECO:0000313" key="9">
    <source>
        <dbReference type="EMBL" id="GBN81499.1"/>
    </source>
</evidence>
<keyword evidence="6" id="KW-0511">Multifunctional enzyme</keyword>
<dbReference type="PANTHER" id="PTHR37984">
    <property type="entry name" value="PROTEIN CBG26694"/>
    <property type="match status" value="1"/>
</dbReference>
<protein>
    <recommendedName>
        <fullName evidence="1">RNA-directed DNA polymerase</fullName>
        <ecNumber evidence="1">2.7.7.49</ecNumber>
    </recommendedName>
</protein>
<evidence type="ECO:0000256" key="5">
    <source>
        <dbReference type="ARBA" id="ARBA00022918"/>
    </source>
</evidence>
<dbReference type="EC" id="2.7.7.49" evidence="1"/>
<dbReference type="InterPro" id="IPR041577">
    <property type="entry name" value="RT_RNaseH_2"/>
</dbReference>
<evidence type="ECO:0000256" key="1">
    <source>
        <dbReference type="ARBA" id="ARBA00012493"/>
    </source>
</evidence>
<dbReference type="InterPro" id="IPR043128">
    <property type="entry name" value="Rev_trsase/Diguanyl_cyclase"/>
</dbReference>
<organism evidence="9 10">
    <name type="scientific">Araneus ventricosus</name>
    <name type="common">Orbweaver spider</name>
    <name type="synonym">Epeira ventricosa</name>
    <dbReference type="NCBI Taxonomy" id="182803"/>
    <lineage>
        <taxon>Eukaryota</taxon>
        <taxon>Metazoa</taxon>
        <taxon>Ecdysozoa</taxon>
        <taxon>Arthropoda</taxon>
        <taxon>Chelicerata</taxon>
        <taxon>Arachnida</taxon>
        <taxon>Araneae</taxon>
        <taxon>Araneomorphae</taxon>
        <taxon>Entelegynae</taxon>
        <taxon>Araneoidea</taxon>
        <taxon>Araneidae</taxon>
        <taxon>Araneus</taxon>
    </lineage>
</organism>
<keyword evidence="3" id="KW-0540">Nuclease</keyword>
<keyword evidence="4" id="KW-0255">Endonuclease</keyword>
<feature type="domain" description="Reverse transcriptase/retrotransposon-derived protein RNase H-like" evidence="7">
    <location>
        <begin position="83"/>
        <end position="181"/>
    </location>
</feature>
<evidence type="ECO:0000256" key="3">
    <source>
        <dbReference type="ARBA" id="ARBA00022722"/>
    </source>
</evidence>
<proteinExistence type="predicted"/>
<dbReference type="GO" id="GO:0004519">
    <property type="term" value="F:endonuclease activity"/>
    <property type="evidence" value="ECO:0007669"/>
    <property type="project" value="UniProtKB-KW"/>
</dbReference>
<keyword evidence="5" id="KW-0695">RNA-directed DNA polymerase</keyword>
<dbReference type="AlphaFoldDB" id="A0A4Y2S243"/>
<evidence type="ECO:0000259" key="7">
    <source>
        <dbReference type="Pfam" id="PF17919"/>
    </source>
</evidence>
<evidence type="ECO:0000256" key="2">
    <source>
        <dbReference type="ARBA" id="ARBA00022695"/>
    </source>
</evidence>
<feature type="domain" description="Integrase zinc-binding" evidence="8">
    <location>
        <begin position="295"/>
        <end position="337"/>
    </location>
</feature>
<gene>
    <name evidence="9" type="primary">pol_4279</name>
    <name evidence="9" type="ORF">AVEN_37313_1</name>
</gene>
<sequence length="337" mass="38111">MYIWSGDNKFLVFQVSLGGVSPLPDRVKALTEYPLPKSVAELRRFLAIINFYLIFLKNAEGTQACLHDLVKGRIKKDKTPIIWTDETKEAFRACKELLKDAAMLACPKHNTPLSLVTDASETAIGAVLQQHVEGGTEPLVFFSRKLNAAERKYSTYDRELLAIYSAIRFFRYFVEGHGFLVFTDHKPLTYAFKQNHEKNSPRQIRHPEFIGQFTTDLRYISGSANLVADTFSRIAAISVPESIDFDEMAIAQDSDVELRSLLGSGSGLELKQLNLPSSQRLLYCDISTGKVRPYVPETFRRRVFEMLHGLSHPGVKATTNLIKQCFVLRSVNKDVQE</sequence>
<evidence type="ECO:0000256" key="6">
    <source>
        <dbReference type="ARBA" id="ARBA00023268"/>
    </source>
</evidence>
<keyword evidence="4" id="KW-0378">Hydrolase</keyword>
<keyword evidence="10" id="KW-1185">Reference proteome</keyword>
<dbReference type="SUPFAM" id="SSF56672">
    <property type="entry name" value="DNA/RNA polymerases"/>
    <property type="match status" value="1"/>
</dbReference>
<dbReference type="PANTHER" id="PTHR37984:SF5">
    <property type="entry name" value="PROTEIN NYNRIN-LIKE"/>
    <property type="match status" value="1"/>
</dbReference>
<keyword evidence="2" id="KW-0808">Transferase</keyword>
<evidence type="ECO:0000256" key="4">
    <source>
        <dbReference type="ARBA" id="ARBA00022759"/>
    </source>
</evidence>
<dbReference type="CDD" id="cd09274">
    <property type="entry name" value="RNase_HI_RT_Ty3"/>
    <property type="match status" value="1"/>
</dbReference>
<dbReference type="EMBL" id="BGPR01019287">
    <property type="protein sequence ID" value="GBN81499.1"/>
    <property type="molecule type" value="Genomic_DNA"/>
</dbReference>
<name>A0A4Y2S243_ARAVE</name>
<keyword evidence="2" id="KW-0548">Nucleotidyltransferase</keyword>
<dbReference type="Pfam" id="PF17921">
    <property type="entry name" value="Integrase_H2C2"/>
    <property type="match status" value="1"/>
</dbReference>
<dbReference type="Pfam" id="PF17919">
    <property type="entry name" value="RT_RNaseH_2"/>
    <property type="match status" value="1"/>
</dbReference>
<dbReference type="InterPro" id="IPR043502">
    <property type="entry name" value="DNA/RNA_pol_sf"/>
</dbReference>
<dbReference type="OrthoDB" id="6435624at2759"/>
<dbReference type="InterPro" id="IPR041588">
    <property type="entry name" value="Integrase_H2C2"/>
</dbReference>
<dbReference type="Gene3D" id="3.30.70.270">
    <property type="match status" value="1"/>
</dbReference>
<dbReference type="GO" id="GO:0003964">
    <property type="term" value="F:RNA-directed DNA polymerase activity"/>
    <property type="evidence" value="ECO:0007669"/>
    <property type="project" value="UniProtKB-KW"/>
</dbReference>
<dbReference type="Gene3D" id="1.10.340.70">
    <property type="match status" value="1"/>
</dbReference>
<comment type="caution">
    <text evidence="9">The sequence shown here is derived from an EMBL/GenBank/DDBJ whole genome shotgun (WGS) entry which is preliminary data.</text>
</comment>
<dbReference type="InterPro" id="IPR050951">
    <property type="entry name" value="Retrovirus_Pol_polyprotein"/>
</dbReference>
<accession>A0A4Y2S243</accession>
<dbReference type="FunFam" id="3.10.20.370:FF:000001">
    <property type="entry name" value="Retrovirus-related Pol polyprotein from transposon 17.6-like protein"/>
    <property type="match status" value="1"/>
</dbReference>